<protein>
    <submittedName>
        <fullName evidence="3">Toxic anion resistance protein</fullName>
    </submittedName>
</protein>
<evidence type="ECO:0000256" key="2">
    <source>
        <dbReference type="SAM" id="Coils"/>
    </source>
</evidence>
<name>A0A4P6UVM5_9BACL</name>
<dbReference type="KEGG" id="uth:DKZ56_09170"/>
<evidence type="ECO:0000256" key="1">
    <source>
        <dbReference type="ARBA" id="ARBA00005541"/>
    </source>
</evidence>
<keyword evidence="4" id="KW-1185">Reference proteome</keyword>
<comment type="similarity">
    <text evidence="1">Belongs to the TelA family.</text>
</comment>
<evidence type="ECO:0000313" key="3">
    <source>
        <dbReference type="EMBL" id="QBK26018.1"/>
    </source>
</evidence>
<evidence type="ECO:0000313" key="4">
    <source>
        <dbReference type="Proteomes" id="UP000291151"/>
    </source>
</evidence>
<keyword evidence="2" id="KW-0175">Coiled coil</keyword>
<gene>
    <name evidence="3" type="ORF">DKZ56_09170</name>
</gene>
<feature type="coiled-coil region" evidence="2">
    <location>
        <begin position="280"/>
        <end position="307"/>
    </location>
</feature>
<organism evidence="3 4">
    <name type="scientific">Ureibacillus thermophilus</name>
    <dbReference type="NCBI Taxonomy" id="367743"/>
    <lineage>
        <taxon>Bacteria</taxon>
        <taxon>Bacillati</taxon>
        <taxon>Bacillota</taxon>
        <taxon>Bacilli</taxon>
        <taxon>Bacillales</taxon>
        <taxon>Caryophanaceae</taxon>
        <taxon>Ureibacillus</taxon>
    </lineage>
</organism>
<reference evidence="3 4" key="1">
    <citation type="submission" date="2019-02" db="EMBL/GenBank/DDBJ databases">
        <title>Ureibacillus thermophilus.</title>
        <authorList>
            <person name="Sunny J.S."/>
            <person name="Natarajan A."/>
            <person name="Saleena L.M."/>
        </authorList>
    </citation>
    <scope>NUCLEOTIDE SEQUENCE [LARGE SCALE GENOMIC DNA]</scope>
    <source>
        <strain evidence="3 4">LM102</strain>
    </source>
</reference>
<accession>A0A4P6UVM5</accession>
<sequence>MNLKKSSQSSLEAISNNDGSSFSLRDANIFPTLTQEEQSKALYLASQLDITRYETILRFGEEVQNSLKHFTHQLLTEVQRSDTSPIREILSQLIEQLDSIHLDDFKVQAKGLFGKLFKRKQPIQQLVSQYHRLSVQIDRLTVHLRRAQKNLLSDNELLNKVYEKNEEFFQHIHLHIAALEMKKLDVLKEIQRLEKGGDLNNPLLEQKLADMRNAVEWLDRRMYDLQLSREISLQTAPQIRMIQSTNEMLIEKIQSSVLSTIPLWQSQISMLVNLNRQHRANETTKRLANASEKMAETINNAEHADLEQLKETQYQLIESIEETLKIQKDQNEKQQVFEKTIHAIEKNKEAGT</sequence>
<dbReference type="RefSeq" id="WP_208649710.1">
    <property type="nucleotide sequence ID" value="NZ_CP036528.1"/>
</dbReference>
<dbReference type="AlphaFoldDB" id="A0A4P6UVM5"/>
<dbReference type="EMBL" id="CP036528">
    <property type="protein sequence ID" value="QBK26018.1"/>
    <property type="molecule type" value="Genomic_DNA"/>
</dbReference>
<proteinExistence type="inferred from homology"/>
<dbReference type="Proteomes" id="UP000291151">
    <property type="component" value="Chromosome"/>
</dbReference>
<dbReference type="PANTHER" id="PTHR38432:SF1">
    <property type="entry name" value="TELA-LIKE PROTEIN SAOUHSC_01408"/>
    <property type="match status" value="1"/>
</dbReference>
<dbReference type="PANTHER" id="PTHR38432">
    <property type="entry name" value="TELA-LIKE PROTEIN SAOUHSC_01408"/>
    <property type="match status" value="1"/>
</dbReference>
<dbReference type="InterPro" id="IPR008863">
    <property type="entry name" value="Toxic_anion-R_TelA"/>
</dbReference>
<dbReference type="Pfam" id="PF05816">
    <property type="entry name" value="TelA"/>
    <property type="match status" value="1"/>
</dbReference>